<sequence>MRSTTILKAHQKLYKLTNFQPSLLIVVDLILIVSAINRGVDYYIKLFLVEISIFRLPVITTQLLVPFFKINLSFLDIAEFFLCVETNELTWSVS</sequence>
<accession>A0A3M7SJ01</accession>
<dbReference type="Proteomes" id="UP000276133">
    <property type="component" value="Unassembled WGS sequence"/>
</dbReference>
<keyword evidence="3" id="KW-1185">Reference proteome</keyword>
<protein>
    <submittedName>
        <fullName evidence="2">Uncharacterized protein</fullName>
    </submittedName>
</protein>
<feature type="transmembrane region" description="Helical" evidence="1">
    <location>
        <begin position="21"/>
        <end position="40"/>
    </location>
</feature>
<keyword evidence="1" id="KW-0812">Transmembrane</keyword>
<evidence type="ECO:0000313" key="2">
    <source>
        <dbReference type="EMBL" id="RNA35741.1"/>
    </source>
</evidence>
<dbReference type="AlphaFoldDB" id="A0A3M7SJ01"/>
<name>A0A3M7SJ01_BRAPC</name>
<feature type="transmembrane region" description="Helical" evidence="1">
    <location>
        <begin position="46"/>
        <end position="65"/>
    </location>
</feature>
<keyword evidence="1" id="KW-1133">Transmembrane helix</keyword>
<comment type="caution">
    <text evidence="2">The sequence shown here is derived from an EMBL/GenBank/DDBJ whole genome shotgun (WGS) entry which is preliminary data.</text>
</comment>
<organism evidence="2 3">
    <name type="scientific">Brachionus plicatilis</name>
    <name type="common">Marine rotifer</name>
    <name type="synonym">Brachionus muelleri</name>
    <dbReference type="NCBI Taxonomy" id="10195"/>
    <lineage>
        <taxon>Eukaryota</taxon>
        <taxon>Metazoa</taxon>
        <taxon>Spiralia</taxon>
        <taxon>Gnathifera</taxon>
        <taxon>Rotifera</taxon>
        <taxon>Eurotatoria</taxon>
        <taxon>Monogononta</taxon>
        <taxon>Pseudotrocha</taxon>
        <taxon>Ploima</taxon>
        <taxon>Brachionidae</taxon>
        <taxon>Brachionus</taxon>
    </lineage>
</organism>
<proteinExistence type="predicted"/>
<keyword evidence="1" id="KW-0472">Membrane</keyword>
<gene>
    <name evidence="2" type="ORF">BpHYR1_041923</name>
</gene>
<dbReference type="EMBL" id="REGN01001290">
    <property type="protein sequence ID" value="RNA35741.1"/>
    <property type="molecule type" value="Genomic_DNA"/>
</dbReference>
<evidence type="ECO:0000313" key="3">
    <source>
        <dbReference type="Proteomes" id="UP000276133"/>
    </source>
</evidence>
<evidence type="ECO:0000256" key="1">
    <source>
        <dbReference type="SAM" id="Phobius"/>
    </source>
</evidence>
<reference evidence="2 3" key="1">
    <citation type="journal article" date="2018" name="Sci. Rep.">
        <title>Genomic signatures of local adaptation to the degree of environmental predictability in rotifers.</title>
        <authorList>
            <person name="Franch-Gras L."/>
            <person name="Hahn C."/>
            <person name="Garcia-Roger E.M."/>
            <person name="Carmona M.J."/>
            <person name="Serra M."/>
            <person name="Gomez A."/>
        </authorList>
    </citation>
    <scope>NUCLEOTIDE SEQUENCE [LARGE SCALE GENOMIC DNA]</scope>
    <source>
        <strain evidence="2">HYR1</strain>
    </source>
</reference>